<evidence type="ECO:0000313" key="1">
    <source>
        <dbReference type="EMBL" id="WXB19020.1"/>
    </source>
</evidence>
<protein>
    <submittedName>
        <fullName evidence="1">Uncharacterized protein</fullName>
    </submittedName>
</protein>
<name>A0ABZ2M948_9BACT</name>
<proteinExistence type="predicted"/>
<dbReference type="RefSeq" id="WP_394828643.1">
    <property type="nucleotide sequence ID" value="NZ_CP089984.1"/>
</dbReference>
<organism evidence="1 2">
    <name type="scientific">Pendulispora albinea</name>
    <dbReference type="NCBI Taxonomy" id="2741071"/>
    <lineage>
        <taxon>Bacteria</taxon>
        <taxon>Pseudomonadati</taxon>
        <taxon>Myxococcota</taxon>
        <taxon>Myxococcia</taxon>
        <taxon>Myxococcales</taxon>
        <taxon>Sorangiineae</taxon>
        <taxon>Pendulisporaceae</taxon>
        <taxon>Pendulispora</taxon>
    </lineage>
</organism>
<keyword evidence="2" id="KW-1185">Reference proteome</keyword>
<gene>
    <name evidence="1" type="ORF">LZC94_17495</name>
</gene>
<sequence>MDRLRRGKLFYDNLTVEATSSFTKVKSRLLDIPASSSPSFPASLLLLPLRLLSRSADIHRLLARFFERCSPAPDPIVTPSMTSTSIGERRGMAAIVVIANAMRTSACRLRGDVLRASVGALLRICARDNVIFVDGRAVPVRKARPAHGGDV</sequence>
<evidence type="ECO:0000313" key="2">
    <source>
        <dbReference type="Proteomes" id="UP001370348"/>
    </source>
</evidence>
<reference evidence="1 2" key="1">
    <citation type="submission" date="2021-12" db="EMBL/GenBank/DDBJ databases">
        <title>Discovery of the Pendulisporaceae a myxobacterial family with distinct sporulation behavior and unique specialized metabolism.</title>
        <authorList>
            <person name="Garcia R."/>
            <person name="Popoff A."/>
            <person name="Bader C.D."/>
            <person name="Loehr J."/>
            <person name="Walesch S."/>
            <person name="Walt C."/>
            <person name="Boldt J."/>
            <person name="Bunk B."/>
            <person name="Haeckl F.J.F.P.J."/>
            <person name="Gunesch A.P."/>
            <person name="Birkelbach J."/>
            <person name="Nuebel U."/>
            <person name="Pietschmann T."/>
            <person name="Bach T."/>
            <person name="Mueller R."/>
        </authorList>
    </citation>
    <scope>NUCLEOTIDE SEQUENCE [LARGE SCALE GENOMIC DNA]</scope>
    <source>
        <strain evidence="1 2">MSr11954</strain>
    </source>
</reference>
<dbReference type="EMBL" id="CP089984">
    <property type="protein sequence ID" value="WXB19020.1"/>
    <property type="molecule type" value="Genomic_DNA"/>
</dbReference>
<accession>A0ABZ2M948</accession>
<dbReference type="Proteomes" id="UP001370348">
    <property type="component" value="Chromosome"/>
</dbReference>